<comment type="caution">
    <text evidence="2">The sequence shown here is derived from an EMBL/GenBank/DDBJ whole genome shotgun (WGS) entry which is preliminary data.</text>
</comment>
<evidence type="ECO:0000313" key="2">
    <source>
        <dbReference type="EMBL" id="KAJ7369071.1"/>
    </source>
</evidence>
<gene>
    <name evidence="2" type="ORF">DFH08DRAFT_947948</name>
</gene>
<evidence type="ECO:0000313" key="3">
    <source>
        <dbReference type="Proteomes" id="UP001218218"/>
    </source>
</evidence>
<sequence>MLIETYERRLTVDNPRRVPRARPTKIYLGRRYALEVLLDAFLSSRHVSSGPFASAAGSSVKPVFGMPLLFASVILDTLLCILVDSSARRARPVMSAPRSFSMLHRTDGKRFEFLYFYLDETMSSLPASAAAPAPSPAAPATPCRPTALDAPACSQHDPKSLSESPSRTPPRPAHVALRLRHAFTLLFYVLVLLVVEWIGREIALDIGQPNELVLVHILDRGVDAAVAVAEEGGVVSVFFLHFHQLHQLHLFYFHFQFQFHFQLHFYPRSRAGTPLGSTAGDAETETRLKAKKTRSTTLRCREWEGRGGGEDYLRTDDRRGEAACAGGGSRSTPRSVGRERGNASRHLVCGTLTFTYAHPHDDFLLASC</sequence>
<name>A0AAD7F7E2_9AGAR</name>
<evidence type="ECO:0000256" key="1">
    <source>
        <dbReference type="SAM" id="MobiDB-lite"/>
    </source>
</evidence>
<keyword evidence="3" id="KW-1185">Reference proteome</keyword>
<dbReference type="EMBL" id="JARIHO010000001">
    <property type="protein sequence ID" value="KAJ7369071.1"/>
    <property type="molecule type" value="Genomic_DNA"/>
</dbReference>
<dbReference type="Proteomes" id="UP001218218">
    <property type="component" value="Unassembled WGS sequence"/>
</dbReference>
<proteinExistence type="predicted"/>
<protein>
    <submittedName>
        <fullName evidence="2">Uncharacterized protein</fullName>
    </submittedName>
</protein>
<feature type="region of interest" description="Disordered" evidence="1">
    <location>
        <begin position="129"/>
        <end position="169"/>
    </location>
</feature>
<dbReference type="AlphaFoldDB" id="A0AAD7F7E2"/>
<reference evidence="2" key="1">
    <citation type="submission" date="2023-03" db="EMBL/GenBank/DDBJ databases">
        <title>Massive genome expansion in bonnet fungi (Mycena s.s.) driven by repeated elements and novel gene families across ecological guilds.</title>
        <authorList>
            <consortium name="Lawrence Berkeley National Laboratory"/>
            <person name="Harder C.B."/>
            <person name="Miyauchi S."/>
            <person name="Viragh M."/>
            <person name="Kuo A."/>
            <person name="Thoen E."/>
            <person name="Andreopoulos B."/>
            <person name="Lu D."/>
            <person name="Skrede I."/>
            <person name="Drula E."/>
            <person name="Henrissat B."/>
            <person name="Morin E."/>
            <person name="Kohler A."/>
            <person name="Barry K."/>
            <person name="LaButti K."/>
            <person name="Morin E."/>
            <person name="Salamov A."/>
            <person name="Lipzen A."/>
            <person name="Mereny Z."/>
            <person name="Hegedus B."/>
            <person name="Baldrian P."/>
            <person name="Stursova M."/>
            <person name="Weitz H."/>
            <person name="Taylor A."/>
            <person name="Grigoriev I.V."/>
            <person name="Nagy L.G."/>
            <person name="Martin F."/>
            <person name="Kauserud H."/>
        </authorList>
    </citation>
    <scope>NUCLEOTIDE SEQUENCE</scope>
    <source>
        <strain evidence="2">CBHHK002</strain>
    </source>
</reference>
<organism evidence="2 3">
    <name type="scientific">Mycena albidolilacea</name>
    <dbReference type="NCBI Taxonomy" id="1033008"/>
    <lineage>
        <taxon>Eukaryota</taxon>
        <taxon>Fungi</taxon>
        <taxon>Dikarya</taxon>
        <taxon>Basidiomycota</taxon>
        <taxon>Agaricomycotina</taxon>
        <taxon>Agaricomycetes</taxon>
        <taxon>Agaricomycetidae</taxon>
        <taxon>Agaricales</taxon>
        <taxon>Marasmiineae</taxon>
        <taxon>Mycenaceae</taxon>
        <taxon>Mycena</taxon>
    </lineage>
</organism>
<accession>A0AAD7F7E2</accession>